<dbReference type="SUPFAM" id="SSF54211">
    <property type="entry name" value="Ribosomal protein S5 domain 2-like"/>
    <property type="match status" value="1"/>
</dbReference>
<dbReference type="InterPro" id="IPR014721">
    <property type="entry name" value="Ribsml_uS5_D2-typ_fold_subgr"/>
</dbReference>
<dbReference type="EMBL" id="JAODUO010000065">
    <property type="protein sequence ID" value="KAK2190909.1"/>
    <property type="molecule type" value="Genomic_DNA"/>
</dbReference>
<evidence type="ECO:0000313" key="3">
    <source>
        <dbReference type="EMBL" id="KAK2190909.1"/>
    </source>
</evidence>
<dbReference type="PANTHER" id="PTHR32463:SF0">
    <property type="entry name" value="L-FUCOSE KINASE"/>
    <property type="match status" value="1"/>
</dbReference>
<dbReference type="InterPro" id="IPR020568">
    <property type="entry name" value="Ribosomal_Su5_D2-typ_SF"/>
</dbReference>
<reference evidence="3" key="1">
    <citation type="journal article" date="2023" name="Mol. Biol. Evol.">
        <title>Third-Generation Sequencing Reveals the Adaptive Role of the Epigenome in Three Deep-Sea Polychaetes.</title>
        <authorList>
            <person name="Perez M."/>
            <person name="Aroh O."/>
            <person name="Sun Y."/>
            <person name="Lan Y."/>
            <person name="Juniper S.K."/>
            <person name="Young C.R."/>
            <person name="Angers B."/>
            <person name="Qian P.Y."/>
        </authorList>
    </citation>
    <scope>NUCLEOTIDE SEQUENCE</scope>
    <source>
        <strain evidence="3">R07B-5</strain>
    </source>
</reference>
<dbReference type="PANTHER" id="PTHR32463">
    <property type="entry name" value="L-FUCOSE KINASE"/>
    <property type="match status" value="1"/>
</dbReference>
<dbReference type="Proteomes" id="UP001209878">
    <property type="component" value="Unassembled WGS sequence"/>
</dbReference>
<protein>
    <submittedName>
        <fullName evidence="3">Uncharacterized protein</fullName>
    </submittedName>
</protein>
<name>A0AAD9PA21_RIDPI</name>
<dbReference type="GO" id="GO:0050201">
    <property type="term" value="F:fucokinase activity"/>
    <property type="evidence" value="ECO:0007669"/>
    <property type="project" value="TreeGrafter"/>
</dbReference>
<comment type="caution">
    <text evidence="3">The sequence shown here is derived from an EMBL/GenBank/DDBJ whole genome shotgun (WGS) entry which is preliminary data.</text>
</comment>
<keyword evidence="1" id="KW-0808">Transferase</keyword>
<organism evidence="3 4">
    <name type="scientific">Ridgeia piscesae</name>
    <name type="common">Tubeworm</name>
    <dbReference type="NCBI Taxonomy" id="27915"/>
    <lineage>
        <taxon>Eukaryota</taxon>
        <taxon>Metazoa</taxon>
        <taxon>Spiralia</taxon>
        <taxon>Lophotrochozoa</taxon>
        <taxon>Annelida</taxon>
        <taxon>Polychaeta</taxon>
        <taxon>Sedentaria</taxon>
        <taxon>Canalipalpata</taxon>
        <taxon>Sabellida</taxon>
        <taxon>Siboglinidae</taxon>
        <taxon>Ridgeia</taxon>
    </lineage>
</organism>
<dbReference type="GO" id="GO:0042352">
    <property type="term" value="P:GDP-L-fucose salvage"/>
    <property type="evidence" value="ECO:0007669"/>
    <property type="project" value="TreeGrafter"/>
</dbReference>
<evidence type="ECO:0000256" key="1">
    <source>
        <dbReference type="ARBA" id="ARBA00022679"/>
    </source>
</evidence>
<evidence type="ECO:0000313" key="4">
    <source>
        <dbReference type="Proteomes" id="UP001209878"/>
    </source>
</evidence>
<sequence length="217" mass="23846">MARGRGGLQSGPAANECWKQAMQLLEEDETVRGVQVMATERGQWLDRPDLLVRAARHYEGAAQILIRHAVMTASQFITTTACPPAPLDTWVTAECPARIDISGGWSDTPPITYEHGGAVLNAAISLDGKKPIGAKVKRTGRLELVLHLVDEGGDNTHWVISDLSQMADYTQPSAPGKWLHLACLECCHIDDLLKFLCLLVCDWPFIFGRFHPYSGIT</sequence>
<keyword evidence="4" id="KW-1185">Reference proteome</keyword>
<gene>
    <name evidence="3" type="ORF">NP493_65g05009</name>
</gene>
<dbReference type="AlphaFoldDB" id="A0AAD9PA21"/>
<proteinExistence type="predicted"/>
<dbReference type="Gene3D" id="3.30.230.10">
    <property type="match status" value="1"/>
</dbReference>
<evidence type="ECO:0000256" key="2">
    <source>
        <dbReference type="ARBA" id="ARBA00022777"/>
    </source>
</evidence>
<keyword evidence="2" id="KW-0418">Kinase</keyword>
<accession>A0AAD9PA21</accession>
<dbReference type="InterPro" id="IPR052203">
    <property type="entry name" value="GHMP_Kinase-Related"/>
</dbReference>